<evidence type="ECO:0000256" key="9">
    <source>
        <dbReference type="ARBA" id="ARBA00023010"/>
    </source>
</evidence>
<comment type="subunit">
    <text evidence="3">Heterotrimeric complex composed of SEC61-alpha, SEC61-beta and SEC61-gamma.</text>
</comment>
<evidence type="ECO:0000256" key="2">
    <source>
        <dbReference type="ARBA" id="ARBA00008274"/>
    </source>
</evidence>
<evidence type="ECO:0008006" key="14">
    <source>
        <dbReference type="Google" id="ProtNLM"/>
    </source>
</evidence>
<dbReference type="Gene3D" id="1.20.5.820">
    <property type="entry name" value="Preprotein translocase SecE subunit"/>
    <property type="match status" value="1"/>
</dbReference>
<keyword evidence="6" id="KW-0256">Endoplasmic reticulum</keyword>
<keyword evidence="7" id="KW-0653">Protein transport</keyword>
<dbReference type="InterPro" id="IPR001901">
    <property type="entry name" value="Translocase_SecE/Sec61-g"/>
</dbReference>
<dbReference type="GO" id="GO:0008320">
    <property type="term" value="F:protein transmembrane transporter activity"/>
    <property type="evidence" value="ECO:0007669"/>
    <property type="project" value="InterPro"/>
</dbReference>
<evidence type="ECO:0000256" key="1">
    <source>
        <dbReference type="ARBA" id="ARBA00004389"/>
    </source>
</evidence>
<evidence type="ECO:0000256" key="5">
    <source>
        <dbReference type="ARBA" id="ARBA00022692"/>
    </source>
</evidence>
<comment type="similarity">
    <text evidence="2">Belongs to the SecE/SEC61-gamma family.</text>
</comment>
<dbReference type="EMBL" id="JAHXZJ010001119">
    <property type="protein sequence ID" value="KAH0554206.1"/>
    <property type="molecule type" value="Genomic_DNA"/>
</dbReference>
<dbReference type="HAMAP" id="MF_00422">
    <property type="entry name" value="SecE"/>
    <property type="match status" value="1"/>
</dbReference>
<evidence type="ECO:0000256" key="7">
    <source>
        <dbReference type="ARBA" id="ARBA00022927"/>
    </source>
</evidence>
<comment type="subcellular location">
    <subcellularLocation>
        <location evidence="1">Endoplasmic reticulum membrane</location>
        <topology evidence="1">Single-pass membrane protein</topology>
    </subcellularLocation>
</comment>
<gene>
    <name evidence="12" type="ORF">KQX54_008482</name>
</gene>
<dbReference type="InterPro" id="IPR023391">
    <property type="entry name" value="Prot_translocase_SecE_dom_sf"/>
</dbReference>
<sequence length="158" mass="18308">MAKYPHYDKKVPNAVNWILIKTLSDESTQLWQLLNVRYDNPDLKLRHFDGGMCCYITTSNDPTSRQINGSDDCMNLCPRIVEYTVNYYFAMDQIKKFVEPSRKFTKDSIRLVKRCTKPDRKEFQKIAIATAIGFCIMGFIGFFVKLIHIPINNIIVGS</sequence>
<keyword evidence="13" id="KW-1185">Reference proteome</keyword>
<dbReference type="SUPFAM" id="SSF103456">
    <property type="entry name" value="Preprotein translocase SecE subunit"/>
    <property type="match status" value="1"/>
</dbReference>
<keyword evidence="9" id="KW-0811">Translocation</keyword>
<dbReference type="GO" id="GO:0005789">
    <property type="term" value="C:endoplasmic reticulum membrane"/>
    <property type="evidence" value="ECO:0007669"/>
    <property type="project" value="UniProtKB-SubCell"/>
</dbReference>
<evidence type="ECO:0000256" key="4">
    <source>
        <dbReference type="ARBA" id="ARBA00022448"/>
    </source>
</evidence>
<reference evidence="12 13" key="1">
    <citation type="journal article" date="2021" name="J. Hered.">
        <title>A chromosome-level genome assembly of the parasitoid wasp, Cotesia glomerata (Hymenoptera: Braconidae).</title>
        <authorList>
            <person name="Pinto B.J."/>
            <person name="Weis J.J."/>
            <person name="Gamble T."/>
            <person name="Ode P.J."/>
            <person name="Paul R."/>
            <person name="Zaspel J.M."/>
        </authorList>
    </citation>
    <scope>NUCLEOTIDE SEQUENCE [LARGE SCALE GENOMIC DNA]</scope>
    <source>
        <strain evidence="12">CgM1</strain>
    </source>
</reference>
<evidence type="ECO:0000313" key="13">
    <source>
        <dbReference type="Proteomes" id="UP000826195"/>
    </source>
</evidence>
<organism evidence="12 13">
    <name type="scientific">Cotesia glomerata</name>
    <name type="common">Lepidopteran parasitic wasp</name>
    <name type="synonym">Apanteles glomeratus</name>
    <dbReference type="NCBI Taxonomy" id="32391"/>
    <lineage>
        <taxon>Eukaryota</taxon>
        <taxon>Metazoa</taxon>
        <taxon>Ecdysozoa</taxon>
        <taxon>Arthropoda</taxon>
        <taxon>Hexapoda</taxon>
        <taxon>Insecta</taxon>
        <taxon>Pterygota</taxon>
        <taxon>Neoptera</taxon>
        <taxon>Endopterygota</taxon>
        <taxon>Hymenoptera</taxon>
        <taxon>Apocrita</taxon>
        <taxon>Ichneumonoidea</taxon>
        <taxon>Braconidae</taxon>
        <taxon>Microgastrinae</taxon>
        <taxon>Cotesia</taxon>
    </lineage>
</organism>
<evidence type="ECO:0000313" key="12">
    <source>
        <dbReference type="EMBL" id="KAH0554206.1"/>
    </source>
</evidence>
<dbReference type="Proteomes" id="UP000826195">
    <property type="component" value="Unassembled WGS sequence"/>
</dbReference>
<keyword evidence="8 11" id="KW-1133">Transmembrane helix</keyword>
<dbReference type="PANTHER" id="PTHR12309">
    <property type="entry name" value="SEC61 GAMMA SUBUNIT"/>
    <property type="match status" value="1"/>
</dbReference>
<dbReference type="InterPro" id="IPR008158">
    <property type="entry name" value="Translocase_Sec61-g"/>
</dbReference>
<dbReference type="Pfam" id="PF00584">
    <property type="entry name" value="SecE"/>
    <property type="match status" value="1"/>
</dbReference>
<comment type="caution">
    <text evidence="12">The sequence shown here is derived from an EMBL/GenBank/DDBJ whole genome shotgun (WGS) entry which is preliminary data.</text>
</comment>
<dbReference type="PROSITE" id="PS01067">
    <property type="entry name" value="SECE_SEC61G"/>
    <property type="match status" value="1"/>
</dbReference>
<dbReference type="NCBIfam" id="TIGR00327">
    <property type="entry name" value="secE_euk_arch"/>
    <property type="match status" value="1"/>
</dbReference>
<evidence type="ECO:0000256" key="11">
    <source>
        <dbReference type="SAM" id="Phobius"/>
    </source>
</evidence>
<keyword evidence="4" id="KW-0813">Transport</keyword>
<evidence type="ECO:0000256" key="6">
    <source>
        <dbReference type="ARBA" id="ARBA00022824"/>
    </source>
</evidence>
<keyword evidence="5 11" id="KW-0812">Transmembrane</keyword>
<dbReference type="GO" id="GO:0006605">
    <property type="term" value="P:protein targeting"/>
    <property type="evidence" value="ECO:0007669"/>
    <property type="project" value="InterPro"/>
</dbReference>
<protein>
    <recommendedName>
        <fullName evidence="14">Protein transport protein Sec61 subunit gamma</fullName>
    </recommendedName>
</protein>
<accession>A0AAV7I6P2</accession>
<keyword evidence="10 11" id="KW-0472">Membrane</keyword>
<name>A0AAV7I6P2_COTGL</name>
<evidence type="ECO:0000256" key="10">
    <source>
        <dbReference type="ARBA" id="ARBA00023136"/>
    </source>
</evidence>
<evidence type="ECO:0000256" key="8">
    <source>
        <dbReference type="ARBA" id="ARBA00022989"/>
    </source>
</evidence>
<dbReference type="GO" id="GO:0006886">
    <property type="term" value="P:intracellular protein transport"/>
    <property type="evidence" value="ECO:0007669"/>
    <property type="project" value="InterPro"/>
</dbReference>
<feature type="transmembrane region" description="Helical" evidence="11">
    <location>
        <begin position="126"/>
        <end position="151"/>
    </location>
</feature>
<evidence type="ECO:0000256" key="3">
    <source>
        <dbReference type="ARBA" id="ARBA00011537"/>
    </source>
</evidence>
<dbReference type="FunFam" id="1.20.5.820:FF:000001">
    <property type="entry name" value="Transport protein Sec61 subunit gamma"/>
    <property type="match status" value="1"/>
</dbReference>
<proteinExistence type="inferred from homology"/>
<dbReference type="AlphaFoldDB" id="A0AAV7I6P2"/>